<evidence type="ECO:0000313" key="4">
    <source>
        <dbReference type="EMBL" id="CAL6065116.1"/>
    </source>
</evidence>
<proteinExistence type="predicted"/>
<comment type="caution">
    <text evidence="2">The sequence shown here is derived from an EMBL/GenBank/DDBJ whole genome shotgun (WGS) entry which is preliminary data.</text>
</comment>
<evidence type="ECO:0000313" key="1">
    <source>
        <dbReference type="EMBL" id="CAI9946038.1"/>
    </source>
</evidence>
<accession>A0AA86R7V2</accession>
<reference evidence="3 5" key="2">
    <citation type="submission" date="2024-07" db="EMBL/GenBank/DDBJ databases">
        <authorList>
            <person name="Akdeniz Z."/>
        </authorList>
    </citation>
    <scope>NUCLEOTIDE SEQUENCE [LARGE SCALE GENOMIC DNA]</scope>
</reference>
<reference evidence="2" key="1">
    <citation type="submission" date="2023-06" db="EMBL/GenBank/DDBJ databases">
        <authorList>
            <person name="Kurt Z."/>
        </authorList>
    </citation>
    <scope>NUCLEOTIDE SEQUENCE</scope>
</reference>
<dbReference type="GO" id="GO:0016853">
    <property type="term" value="F:isomerase activity"/>
    <property type="evidence" value="ECO:0007669"/>
    <property type="project" value="UniProtKB-KW"/>
</dbReference>
<evidence type="ECO:0000313" key="2">
    <source>
        <dbReference type="EMBL" id="CAI9967878.1"/>
    </source>
</evidence>
<dbReference type="Gene3D" id="3.40.30.10">
    <property type="entry name" value="Glutaredoxin"/>
    <property type="match status" value="1"/>
</dbReference>
<dbReference type="EMBL" id="CATOUU010001030">
    <property type="protein sequence ID" value="CAI9967878.1"/>
    <property type="molecule type" value="Genomic_DNA"/>
</dbReference>
<dbReference type="AlphaFoldDB" id="A0AA86R7V2"/>
<name>A0AA86R7V2_9EUKA</name>
<dbReference type="EMBL" id="CATOUU010000755">
    <property type="protein sequence ID" value="CAI9946038.1"/>
    <property type="molecule type" value="Genomic_DNA"/>
</dbReference>
<protein>
    <submittedName>
        <fullName evidence="2">Protein disulfide isomerase</fullName>
    </submittedName>
    <submittedName>
        <fullName evidence="3">Protein_disulfide isomerase</fullName>
    </submittedName>
</protein>
<evidence type="ECO:0000313" key="5">
    <source>
        <dbReference type="Proteomes" id="UP001642409"/>
    </source>
</evidence>
<sequence>MLLLFLTRADLLPRLASGGIKRRKDARTSFLVEFGDTSCATCELADQQLSEQLKQNKLDIYYYDCSEEQNKLTCKLNNVTRFPSFVLFNPDQVKNKPMFYRSHDNTGMSIYKWALQQAKKPFAVVGSVVYLTEETLKDEQFVLILTKEKHIDTWIYEISKIIKNVKVLVKFQLEDKDIIRQNIRELIKDTENNVIKCKNNTCERYDDDKDIDVKELAKWAKN</sequence>
<dbReference type="EMBL" id="CAXDID020000253">
    <property type="protein sequence ID" value="CAL6065116.1"/>
    <property type="molecule type" value="Genomic_DNA"/>
</dbReference>
<dbReference type="EMBL" id="CAXDID020000189">
    <property type="protein sequence ID" value="CAL6051831.1"/>
    <property type="molecule type" value="Genomic_DNA"/>
</dbReference>
<dbReference type="InterPro" id="IPR036249">
    <property type="entry name" value="Thioredoxin-like_sf"/>
</dbReference>
<dbReference type="SUPFAM" id="SSF52833">
    <property type="entry name" value="Thioredoxin-like"/>
    <property type="match status" value="1"/>
</dbReference>
<gene>
    <name evidence="1" type="ORF">HINF_LOCUS33683</name>
    <name evidence="3" type="ORF">HINF_LOCUS44561</name>
    <name evidence="4" type="ORF">HINF_LOCUS51686</name>
    <name evidence="2" type="ORF">HINF_LOCUS55523</name>
</gene>
<evidence type="ECO:0000313" key="3">
    <source>
        <dbReference type="EMBL" id="CAL6051831.1"/>
    </source>
</evidence>
<keyword evidence="2" id="KW-0413">Isomerase</keyword>
<keyword evidence="5" id="KW-1185">Reference proteome</keyword>
<dbReference type="Proteomes" id="UP001642409">
    <property type="component" value="Unassembled WGS sequence"/>
</dbReference>
<organism evidence="2">
    <name type="scientific">Hexamita inflata</name>
    <dbReference type="NCBI Taxonomy" id="28002"/>
    <lineage>
        <taxon>Eukaryota</taxon>
        <taxon>Metamonada</taxon>
        <taxon>Diplomonadida</taxon>
        <taxon>Hexamitidae</taxon>
        <taxon>Hexamitinae</taxon>
        <taxon>Hexamita</taxon>
    </lineage>
</organism>